<keyword evidence="1 3" id="KW-0732">Signal</keyword>
<dbReference type="InterPro" id="IPR039426">
    <property type="entry name" value="TonB-dep_rcpt-like"/>
</dbReference>
<dbReference type="GO" id="GO:0044718">
    <property type="term" value="P:siderophore transmembrane transport"/>
    <property type="evidence" value="ECO:0007669"/>
    <property type="project" value="TreeGrafter"/>
</dbReference>
<feature type="signal peptide" evidence="3">
    <location>
        <begin position="1"/>
        <end position="22"/>
    </location>
</feature>
<evidence type="ECO:0000259" key="4">
    <source>
        <dbReference type="Pfam" id="PF07715"/>
    </source>
</evidence>
<name>A0A1V9FZI9_9BACT</name>
<accession>A0A1V9FZI9</accession>
<dbReference type="AlphaFoldDB" id="A0A1V9FZI9"/>
<dbReference type="RefSeq" id="WP_081147441.1">
    <property type="nucleotide sequence ID" value="NZ_LVYD01000044.1"/>
</dbReference>
<evidence type="ECO:0000256" key="1">
    <source>
        <dbReference type="ARBA" id="ARBA00022729"/>
    </source>
</evidence>
<comment type="subcellular location">
    <subcellularLocation>
        <location evidence="2">Cell outer membrane</location>
        <topology evidence="2">Multi-pass membrane protein</topology>
    </subcellularLocation>
</comment>
<evidence type="ECO:0000256" key="3">
    <source>
        <dbReference type="SAM" id="SignalP"/>
    </source>
</evidence>
<dbReference type="InterPro" id="IPR037066">
    <property type="entry name" value="Plug_dom_sf"/>
</dbReference>
<keyword evidence="2" id="KW-0998">Cell outer membrane</keyword>
<dbReference type="EMBL" id="LVYD01000044">
    <property type="protein sequence ID" value="OQP63781.1"/>
    <property type="molecule type" value="Genomic_DNA"/>
</dbReference>
<evidence type="ECO:0000313" key="5">
    <source>
        <dbReference type="EMBL" id="OQP63781.1"/>
    </source>
</evidence>
<keyword evidence="2" id="KW-0472">Membrane</keyword>
<gene>
    <name evidence="5" type="ORF">A3860_22840</name>
</gene>
<dbReference type="PROSITE" id="PS52016">
    <property type="entry name" value="TONB_DEPENDENT_REC_3"/>
    <property type="match status" value="1"/>
</dbReference>
<comment type="similarity">
    <text evidence="2">Belongs to the TonB-dependent receptor family.</text>
</comment>
<dbReference type="PANTHER" id="PTHR30069">
    <property type="entry name" value="TONB-DEPENDENT OUTER MEMBRANE RECEPTOR"/>
    <property type="match status" value="1"/>
</dbReference>
<dbReference type="Pfam" id="PF07715">
    <property type="entry name" value="Plug"/>
    <property type="match status" value="1"/>
</dbReference>
<dbReference type="PANTHER" id="PTHR30069:SF29">
    <property type="entry name" value="HEMOGLOBIN AND HEMOGLOBIN-HAPTOGLOBIN-BINDING PROTEIN 1-RELATED"/>
    <property type="match status" value="1"/>
</dbReference>
<feature type="chain" id="PRO_5010709590" description="TonB-dependent receptor plug domain-containing protein" evidence="3">
    <location>
        <begin position="23"/>
        <end position="1060"/>
    </location>
</feature>
<organism evidence="5 6">
    <name type="scientific">Niastella vici</name>
    <dbReference type="NCBI Taxonomy" id="1703345"/>
    <lineage>
        <taxon>Bacteria</taxon>
        <taxon>Pseudomonadati</taxon>
        <taxon>Bacteroidota</taxon>
        <taxon>Chitinophagia</taxon>
        <taxon>Chitinophagales</taxon>
        <taxon>Chitinophagaceae</taxon>
        <taxon>Niastella</taxon>
    </lineage>
</organism>
<dbReference type="GO" id="GO:0009279">
    <property type="term" value="C:cell outer membrane"/>
    <property type="evidence" value="ECO:0007669"/>
    <property type="project" value="UniProtKB-SubCell"/>
</dbReference>
<keyword evidence="6" id="KW-1185">Reference proteome</keyword>
<dbReference type="NCBIfam" id="TIGR04056">
    <property type="entry name" value="OMP_RagA_SusC"/>
    <property type="match status" value="1"/>
</dbReference>
<keyword evidence="2" id="KW-1134">Transmembrane beta strand</keyword>
<dbReference type="InterPro" id="IPR023997">
    <property type="entry name" value="TonB-dep_OMP_SusC/RagA_CS"/>
</dbReference>
<dbReference type="InterPro" id="IPR012910">
    <property type="entry name" value="Plug_dom"/>
</dbReference>
<comment type="caution">
    <text evidence="5">The sequence shown here is derived from an EMBL/GenBank/DDBJ whole genome shotgun (WGS) entry which is preliminary data.</text>
</comment>
<dbReference type="Proteomes" id="UP000192796">
    <property type="component" value="Unassembled WGS sequence"/>
</dbReference>
<sequence>MRTIRPFLLSLMVLLLSSVSWAQNRTVTGRIVDAGSNAPVADVNITIEGGQSGTITDSAGRFTINLPKGRKLVLSHIGYKSLNLKPDASGTLTIRMEQSTATELDDVIVIGYGARKKATLTGSIVQVGEEVFKDRPLPNAVTALQGEIPGLQITRTSARPGNEGLAITLRGASSTANVDPLIIVDGVPVIGTWELNQINPNDIESVSVLKDASAAIYGARAQGGVILVTTKRGKGGKMSVSLNSNFSHNTIGISVPWASMPQWATLYLQTSTSDKRDVAGNPIEWFPQWTKANLQKMADDSSFDYTDPGGIVHHYADNNWQNALYAPSWSNQQNLTVRGSGGKTAYMLSLGYADNKSLLKTAYDGEKKYTARFNYDYNISDRVKLETGVSFDNRLVKSPRNGIGNGYFDAPIFPTYNKLGQYYDDYGYRNPVAFTQSGGTSKNREGIVRLNSKLTAEIFKGLKLTGNAAIVKRDGWKTEYNQTFNFWNWQGTKINSVQFGAPNNPALTETIGNTVYQTYSAQMDYNKTIAADHNIAAMVGASAELFEDKTVSATRSQLQYDGLYDLNSAISPATVSYTNSNSGGSFHWGLVSYFTRINYDYKKRYLLEFLGRRDGSSRFNAVNRWANFYGVSGGWRITEEAFMQHINWLNELKVKAGYGVTGGQGGAKLLGYYDYLAQVNTGTALFGSTPALQPANNTNTITTNERSWERMSKKNIAVEFAVLANRLNGTFELFENRNVGMLVGLIYPSVLGGSAPTTNSGNLRTRGWELTLNWKDKAGDVTYNIGVNLFNAKNTVIAFAGANTWGEGKYTNPREGYPLNSIYVYKTDGYFQTQQEANDYFAKYGASGRVASYNGGAGATNVLRPGDLKVVDLDGDGKITANGTGVKGSGDLYYYGDADPHYQFGVNLGAQWHGFDFSAFIQGVFKWNILRVGNARAPFFRNYANVNTTYIGKTWTADNPNAQYPRLSFDSNINNWNWLFNDVNVQNLRYARLKSLVIGYTLPQTVSSRIRADKLRVFFSGNDLFELTSVRDGFDPERGESADNSYPFFRTWSFGLNLTF</sequence>
<dbReference type="Gene3D" id="2.60.40.1120">
    <property type="entry name" value="Carboxypeptidase-like, regulatory domain"/>
    <property type="match status" value="1"/>
</dbReference>
<dbReference type="SUPFAM" id="SSF56935">
    <property type="entry name" value="Porins"/>
    <property type="match status" value="1"/>
</dbReference>
<keyword evidence="2" id="KW-0813">Transport</keyword>
<feature type="domain" description="TonB-dependent receptor plug" evidence="4">
    <location>
        <begin position="117"/>
        <end position="225"/>
    </location>
</feature>
<dbReference type="GO" id="GO:0015344">
    <property type="term" value="F:siderophore uptake transmembrane transporter activity"/>
    <property type="evidence" value="ECO:0007669"/>
    <property type="project" value="TreeGrafter"/>
</dbReference>
<dbReference type="OrthoDB" id="899266at2"/>
<keyword evidence="2" id="KW-0812">Transmembrane</keyword>
<dbReference type="Gene3D" id="2.170.130.10">
    <property type="entry name" value="TonB-dependent receptor, plug domain"/>
    <property type="match status" value="1"/>
</dbReference>
<dbReference type="NCBIfam" id="TIGR04057">
    <property type="entry name" value="SusC_RagA_signa"/>
    <property type="match status" value="1"/>
</dbReference>
<dbReference type="InterPro" id="IPR023996">
    <property type="entry name" value="TonB-dep_OMP_SusC/RagA"/>
</dbReference>
<evidence type="ECO:0000313" key="6">
    <source>
        <dbReference type="Proteomes" id="UP000192796"/>
    </source>
</evidence>
<dbReference type="STRING" id="1703345.A3860_22840"/>
<dbReference type="SUPFAM" id="SSF49464">
    <property type="entry name" value="Carboxypeptidase regulatory domain-like"/>
    <property type="match status" value="1"/>
</dbReference>
<proteinExistence type="inferred from homology"/>
<dbReference type="InterPro" id="IPR008969">
    <property type="entry name" value="CarboxyPept-like_regulatory"/>
</dbReference>
<protein>
    <recommendedName>
        <fullName evidence="4">TonB-dependent receptor plug domain-containing protein</fullName>
    </recommendedName>
</protein>
<reference evidence="5 6" key="1">
    <citation type="submission" date="2016-03" db="EMBL/GenBank/DDBJ databases">
        <title>Niastella vici sp. nov., isolated from farmland soil.</title>
        <authorList>
            <person name="Chen L."/>
            <person name="Wang D."/>
            <person name="Yang S."/>
            <person name="Wang G."/>
        </authorList>
    </citation>
    <scope>NUCLEOTIDE SEQUENCE [LARGE SCALE GENOMIC DNA]</scope>
    <source>
        <strain evidence="5 6">DJ57</strain>
    </source>
</reference>
<evidence type="ECO:0000256" key="2">
    <source>
        <dbReference type="PROSITE-ProRule" id="PRU01360"/>
    </source>
</evidence>
<dbReference type="Pfam" id="PF13715">
    <property type="entry name" value="CarbopepD_reg_2"/>
    <property type="match status" value="1"/>
</dbReference>